<dbReference type="RefSeq" id="XP_033586946.1">
    <property type="nucleotide sequence ID" value="XM_033734277.1"/>
</dbReference>
<protein>
    <submittedName>
        <fullName evidence="2">Uncharacterized protein</fullName>
    </submittedName>
</protein>
<feature type="compositionally biased region" description="Polar residues" evidence="1">
    <location>
        <begin position="23"/>
        <end position="32"/>
    </location>
</feature>
<proteinExistence type="predicted"/>
<gene>
    <name evidence="2" type="ORF">BDY17DRAFT_301642</name>
</gene>
<dbReference type="GeneID" id="54475279"/>
<reference evidence="2" key="1">
    <citation type="journal article" date="2020" name="Stud. Mycol.">
        <title>101 Dothideomycetes genomes: a test case for predicting lifestyles and emergence of pathogens.</title>
        <authorList>
            <person name="Haridas S."/>
            <person name="Albert R."/>
            <person name="Binder M."/>
            <person name="Bloem J."/>
            <person name="Labutti K."/>
            <person name="Salamov A."/>
            <person name="Andreopoulos B."/>
            <person name="Baker S."/>
            <person name="Barry K."/>
            <person name="Bills G."/>
            <person name="Bluhm B."/>
            <person name="Cannon C."/>
            <person name="Castanera R."/>
            <person name="Culley D."/>
            <person name="Daum C."/>
            <person name="Ezra D."/>
            <person name="Gonzalez J."/>
            <person name="Henrissat B."/>
            <person name="Kuo A."/>
            <person name="Liang C."/>
            <person name="Lipzen A."/>
            <person name="Lutzoni F."/>
            <person name="Magnuson J."/>
            <person name="Mondo S."/>
            <person name="Nolan M."/>
            <person name="Ohm R."/>
            <person name="Pangilinan J."/>
            <person name="Park H.-J."/>
            <person name="Ramirez L."/>
            <person name="Alfaro M."/>
            <person name="Sun H."/>
            <person name="Tritt A."/>
            <person name="Yoshinaga Y."/>
            <person name="Zwiers L.-H."/>
            <person name="Turgeon B."/>
            <person name="Goodwin S."/>
            <person name="Spatafora J."/>
            <person name="Crous P."/>
            <person name="Grigoriev I."/>
        </authorList>
    </citation>
    <scope>NUCLEOTIDE SEQUENCE</scope>
    <source>
        <strain evidence="2">CBS 113389</strain>
    </source>
</reference>
<keyword evidence="3" id="KW-1185">Reference proteome</keyword>
<dbReference type="Proteomes" id="UP000799767">
    <property type="component" value="Unassembled WGS sequence"/>
</dbReference>
<name>A0A6A6PKP7_9PEZI</name>
<organism evidence="2 3">
    <name type="scientific">Neohortaea acidophila</name>
    <dbReference type="NCBI Taxonomy" id="245834"/>
    <lineage>
        <taxon>Eukaryota</taxon>
        <taxon>Fungi</taxon>
        <taxon>Dikarya</taxon>
        <taxon>Ascomycota</taxon>
        <taxon>Pezizomycotina</taxon>
        <taxon>Dothideomycetes</taxon>
        <taxon>Dothideomycetidae</taxon>
        <taxon>Mycosphaerellales</taxon>
        <taxon>Teratosphaeriaceae</taxon>
        <taxon>Neohortaea</taxon>
    </lineage>
</organism>
<feature type="region of interest" description="Disordered" evidence="1">
    <location>
        <begin position="23"/>
        <end position="55"/>
    </location>
</feature>
<dbReference type="AlphaFoldDB" id="A0A6A6PKP7"/>
<dbReference type="EMBL" id="MU001639">
    <property type="protein sequence ID" value="KAF2480376.1"/>
    <property type="molecule type" value="Genomic_DNA"/>
</dbReference>
<evidence type="ECO:0000313" key="2">
    <source>
        <dbReference type="EMBL" id="KAF2480376.1"/>
    </source>
</evidence>
<evidence type="ECO:0000313" key="3">
    <source>
        <dbReference type="Proteomes" id="UP000799767"/>
    </source>
</evidence>
<evidence type="ECO:0000256" key="1">
    <source>
        <dbReference type="SAM" id="MobiDB-lite"/>
    </source>
</evidence>
<sequence>MIFRASDTLPKFWSGPIAGTVEIGSSTGNGSQIEERSPGSDAGRLRRRNSEVTSPMRETVIPNPSVLIKFSEYWKKSRCGNVHVVRSTEEQRLLIPKESRGKSMNGPRDRLDGLRQMRCAEISSLVLTRPGDNGDGSAWAIICGNVLGWSNSRYFQLWRAADIGCGPCG</sequence>
<accession>A0A6A6PKP7</accession>